<dbReference type="InterPro" id="IPR030489">
    <property type="entry name" value="TR_Rrf2-type_CS"/>
</dbReference>
<dbReference type="PROSITE" id="PS01332">
    <property type="entry name" value="HTH_RRF2_1"/>
    <property type="match status" value="1"/>
</dbReference>
<comment type="caution">
    <text evidence="1">The sequence shown here is derived from an EMBL/GenBank/DDBJ whole genome shotgun (WGS) entry which is preliminary data.</text>
</comment>
<dbReference type="AlphaFoldDB" id="A0A132PG37"/>
<gene>
    <name evidence="1" type="ORF">AFM11_25515</name>
</gene>
<dbReference type="InterPro" id="IPR036388">
    <property type="entry name" value="WH-like_DNA-bd_sf"/>
</dbReference>
<keyword evidence="2" id="KW-1185">Reference proteome</keyword>
<dbReference type="InterPro" id="IPR000944">
    <property type="entry name" value="Tscrpt_reg_Rrf2"/>
</dbReference>
<dbReference type="PANTHER" id="PTHR33221">
    <property type="entry name" value="WINGED HELIX-TURN-HELIX TRANSCRIPTIONAL REGULATOR, RRF2 FAMILY"/>
    <property type="match status" value="1"/>
</dbReference>
<dbReference type="EMBL" id="LGTW01000020">
    <property type="protein sequence ID" value="KWX21290.1"/>
    <property type="molecule type" value="Genomic_DNA"/>
</dbReference>
<dbReference type="PROSITE" id="PS51197">
    <property type="entry name" value="HTH_RRF2_2"/>
    <property type="match status" value="1"/>
</dbReference>
<protein>
    <submittedName>
        <fullName evidence="1">Rrf2 family transcriptional regulator</fullName>
    </submittedName>
</protein>
<dbReference type="STRING" id="59750.AWC31_24765"/>
<sequence>MKLPVATEWALHCATSLAQLEAGATASAADLAEYFDLPAAYLAKQLQALTRAGVLAATTGPRGGFRLGRAASDITLLQIVEAVDGASAPYDCREIRKQGRGALPASWCRHTCILAVKMADAHQAWRASLDGVTLADILADLPATAPARTRSLLTRDRQ</sequence>
<proteinExistence type="predicted"/>
<dbReference type="InterPro" id="IPR036390">
    <property type="entry name" value="WH_DNA-bd_sf"/>
</dbReference>
<evidence type="ECO:0000313" key="2">
    <source>
        <dbReference type="Proteomes" id="UP000070612"/>
    </source>
</evidence>
<accession>A0A132PG37</accession>
<name>A0A132PG37_9MYCO</name>
<dbReference type="GO" id="GO:0003700">
    <property type="term" value="F:DNA-binding transcription factor activity"/>
    <property type="evidence" value="ECO:0007669"/>
    <property type="project" value="TreeGrafter"/>
</dbReference>
<dbReference type="Pfam" id="PF02082">
    <property type="entry name" value="Rrf2"/>
    <property type="match status" value="1"/>
</dbReference>
<dbReference type="NCBIfam" id="TIGR00738">
    <property type="entry name" value="rrf2_super"/>
    <property type="match status" value="1"/>
</dbReference>
<evidence type="ECO:0000313" key="1">
    <source>
        <dbReference type="EMBL" id="KWX21290.1"/>
    </source>
</evidence>
<dbReference type="PANTHER" id="PTHR33221:SF13">
    <property type="entry name" value="TRANSCRIPTIONAL REGULATOR-RELATED"/>
    <property type="match status" value="1"/>
</dbReference>
<dbReference type="RefSeq" id="WP_067854392.1">
    <property type="nucleotide sequence ID" value="NZ_LGTW01000020.1"/>
</dbReference>
<dbReference type="Proteomes" id="UP000070612">
    <property type="component" value="Unassembled WGS sequence"/>
</dbReference>
<dbReference type="Gene3D" id="1.10.10.10">
    <property type="entry name" value="Winged helix-like DNA-binding domain superfamily/Winged helix DNA-binding domain"/>
    <property type="match status" value="1"/>
</dbReference>
<organism evidence="1 2">
    <name type="scientific">Mycolicibacterium wolinskyi</name>
    <dbReference type="NCBI Taxonomy" id="59750"/>
    <lineage>
        <taxon>Bacteria</taxon>
        <taxon>Bacillati</taxon>
        <taxon>Actinomycetota</taxon>
        <taxon>Actinomycetes</taxon>
        <taxon>Mycobacteriales</taxon>
        <taxon>Mycobacteriaceae</taxon>
        <taxon>Mycolicibacterium</taxon>
    </lineage>
</organism>
<dbReference type="PATRIC" id="fig|59750.3.peg.2966"/>
<dbReference type="GO" id="GO:0005829">
    <property type="term" value="C:cytosol"/>
    <property type="evidence" value="ECO:0007669"/>
    <property type="project" value="TreeGrafter"/>
</dbReference>
<dbReference type="SUPFAM" id="SSF46785">
    <property type="entry name" value="Winged helix' DNA-binding domain"/>
    <property type="match status" value="1"/>
</dbReference>
<reference evidence="1 2" key="1">
    <citation type="submission" date="2015-07" db="EMBL/GenBank/DDBJ databases">
        <title>A draft genome sequence of Mycobacterium wolinskyi.</title>
        <authorList>
            <person name="de Man T.J."/>
            <person name="Perry K.A."/>
            <person name="Coulliette A.D."/>
            <person name="Jensen B."/>
            <person name="Toney N.C."/>
            <person name="Limbago B.M."/>
            <person name="Noble-Wang J."/>
        </authorList>
    </citation>
    <scope>NUCLEOTIDE SEQUENCE [LARGE SCALE GENOMIC DNA]</scope>
    <source>
        <strain evidence="1 2">CDC_01</strain>
    </source>
</reference>